<dbReference type="RefSeq" id="WP_148305923.1">
    <property type="nucleotide sequence ID" value="NZ_CP009552.1"/>
</dbReference>
<dbReference type="KEGG" id="gac:GACE_0898"/>
<name>A0A0A7GCZ2_GEOAI</name>
<gene>
    <name evidence="1" type="ORF">GACE_0898</name>
</gene>
<dbReference type="EMBL" id="CP009552">
    <property type="protein sequence ID" value="AIY89945.1"/>
    <property type="molecule type" value="Genomic_DNA"/>
</dbReference>
<dbReference type="GeneID" id="41521419"/>
<dbReference type="HOGENOM" id="CLU_2949121_0_0_2"/>
<reference evidence="1 2" key="1">
    <citation type="journal article" date="2015" name="Appl. Environ. Microbiol.">
        <title>The Geoglobus acetivorans genome: Fe(III) reduction, acetate utilization, autotrophic growth, and degradation of aromatic compounds in a hyperthermophilic archaeon.</title>
        <authorList>
            <person name="Mardanov A.V."/>
            <person name="Slododkina G.B."/>
            <person name="Slobodkin A.I."/>
            <person name="Beletsky A.V."/>
            <person name="Gavrilov S.N."/>
            <person name="Kublanov I.V."/>
            <person name="Bonch-Osmolovskaya E.A."/>
            <person name="Skryabin K.G."/>
            <person name="Ravin N.V."/>
        </authorList>
    </citation>
    <scope>NUCLEOTIDE SEQUENCE [LARGE SCALE GENOMIC DNA]</scope>
    <source>
        <strain evidence="1 2">SBH6</strain>
    </source>
</reference>
<accession>A0A0A7GCZ2</accession>
<dbReference type="AlphaFoldDB" id="A0A0A7GCZ2"/>
<dbReference type="Proteomes" id="UP000030624">
    <property type="component" value="Chromosome"/>
</dbReference>
<evidence type="ECO:0000313" key="1">
    <source>
        <dbReference type="EMBL" id="AIY89945.1"/>
    </source>
</evidence>
<evidence type="ECO:0000313" key="2">
    <source>
        <dbReference type="Proteomes" id="UP000030624"/>
    </source>
</evidence>
<organism evidence="1 2">
    <name type="scientific">Geoglobus acetivorans</name>
    <dbReference type="NCBI Taxonomy" id="565033"/>
    <lineage>
        <taxon>Archaea</taxon>
        <taxon>Methanobacteriati</taxon>
        <taxon>Methanobacteriota</taxon>
        <taxon>Archaeoglobi</taxon>
        <taxon>Archaeoglobales</taxon>
        <taxon>Archaeoglobaceae</taxon>
        <taxon>Geoglobus</taxon>
    </lineage>
</organism>
<sequence length="59" mass="6804">MNLNMVLNAAKVFYDGKILIIVSGYHLDLSNIRSFIDRLSEIAEIEVTITKDSFEFHEE</sequence>
<proteinExistence type="predicted"/>
<protein>
    <submittedName>
        <fullName evidence="1">Uncharacterized protein</fullName>
    </submittedName>
</protein>